<keyword evidence="1 2" id="KW-0378">Hydrolase</keyword>
<evidence type="ECO:0000313" key="4">
    <source>
        <dbReference type="EMBL" id="PWW40831.1"/>
    </source>
</evidence>
<protein>
    <submittedName>
        <fullName evidence="4">8-oxo-dGTP diphosphatase</fullName>
    </submittedName>
</protein>
<accession>A0A855XWZ2</accession>
<keyword evidence="7" id="KW-1185">Reference proteome</keyword>
<dbReference type="PROSITE" id="PS51462">
    <property type="entry name" value="NUDIX"/>
    <property type="match status" value="1"/>
</dbReference>
<name>A0A855XWZ2_9BACL</name>
<dbReference type="PROSITE" id="PS00893">
    <property type="entry name" value="NUDIX_BOX"/>
    <property type="match status" value="1"/>
</dbReference>
<reference evidence="4 6" key="1">
    <citation type="submission" date="2018-05" db="EMBL/GenBank/DDBJ databases">
        <title>Freshwater and sediment microbial communities from various areas in North America, analyzing microbe dynamics in response to fracking.</title>
        <authorList>
            <person name="Lamendella R."/>
        </authorList>
    </citation>
    <scope>NUCLEOTIDE SEQUENCE [LARGE SCALE GENOMIC DNA]</scope>
    <source>
        <strain evidence="4 6">DB-3</strain>
        <strain evidence="5 7">NG-13</strain>
    </source>
</reference>
<dbReference type="InterPro" id="IPR015797">
    <property type="entry name" value="NUDIX_hydrolase-like_dom_sf"/>
</dbReference>
<dbReference type="InterPro" id="IPR000086">
    <property type="entry name" value="NUDIX_hydrolase_dom"/>
</dbReference>
<evidence type="ECO:0000313" key="7">
    <source>
        <dbReference type="Proteomes" id="UP000248827"/>
    </source>
</evidence>
<gene>
    <name evidence="5" type="ORF">DET54_105295</name>
    <name evidence="4" type="ORF">DET56_105103</name>
</gene>
<evidence type="ECO:0000256" key="1">
    <source>
        <dbReference type="ARBA" id="ARBA00022801"/>
    </source>
</evidence>
<dbReference type="OrthoDB" id="9131041at2"/>
<comment type="similarity">
    <text evidence="2">Belongs to the Nudix hydrolase family.</text>
</comment>
<feature type="domain" description="Nudix hydrolase" evidence="3">
    <location>
        <begin position="14"/>
        <end position="134"/>
    </location>
</feature>
<dbReference type="Gene3D" id="3.90.79.10">
    <property type="entry name" value="Nucleoside Triphosphate Pyrophosphohydrolase"/>
    <property type="match status" value="1"/>
</dbReference>
<evidence type="ECO:0000313" key="5">
    <source>
        <dbReference type="EMBL" id="RAI97331.1"/>
    </source>
</evidence>
<evidence type="ECO:0000259" key="3">
    <source>
        <dbReference type="PROSITE" id="PS51462"/>
    </source>
</evidence>
<dbReference type="Proteomes" id="UP000247078">
    <property type="component" value="Unassembled WGS sequence"/>
</dbReference>
<dbReference type="Proteomes" id="UP000248827">
    <property type="component" value="Unassembled WGS sequence"/>
</dbReference>
<sequence>MIEKQWLDLSGYDELEQEIQYVIMVTQFQEKYVIIHNLKRRGWEFPGGNREPGESVLRAAERELYEETGALRFMLEPFGIYQMNGKFGMVYYANITEFCTLSLEPNSEIGAMKMVDTLPESMNFGDMFYSFLHRWRIYSAKGTHEHVVDLTLCENNI</sequence>
<dbReference type="AlphaFoldDB" id="A0A855XWZ2"/>
<dbReference type="Pfam" id="PF00293">
    <property type="entry name" value="NUDIX"/>
    <property type="match status" value="1"/>
</dbReference>
<comment type="caution">
    <text evidence="4">The sequence shown here is derived from an EMBL/GenBank/DDBJ whole genome shotgun (WGS) entry which is preliminary data.</text>
</comment>
<proteinExistence type="inferred from homology"/>
<dbReference type="EMBL" id="QLLI01000005">
    <property type="protein sequence ID" value="RAI97331.1"/>
    <property type="molecule type" value="Genomic_DNA"/>
</dbReference>
<dbReference type="EMBL" id="QGTZ01000005">
    <property type="protein sequence ID" value="PWW40831.1"/>
    <property type="molecule type" value="Genomic_DNA"/>
</dbReference>
<dbReference type="PRINTS" id="PR00502">
    <property type="entry name" value="NUDIXFAMILY"/>
</dbReference>
<organism evidence="4 6">
    <name type="scientific">Paenibacillus pabuli</name>
    <dbReference type="NCBI Taxonomy" id="1472"/>
    <lineage>
        <taxon>Bacteria</taxon>
        <taxon>Bacillati</taxon>
        <taxon>Bacillota</taxon>
        <taxon>Bacilli</taxon>
        <taxon>Bacillales</taxon>
        <taxon>Paenibacillaceae</taxon>
        <taxon>Paenibacillus</taxon>
    </lineage>
</organism>
<dbReference type="GO" id="GO:0016787">
    <property type="term" value="F:hydrolase activity"/>
    <property type="evidence" value="ECO:0007669"/>
    <property type="project" value="UniProtKB-KW"/>
</dbReference>
<dbReference type="InterPro" id="IPR020476">
    <property type="entry name" value="Nudix_hydrolase"/>
</dbReference>
<dbReference type="RefSeq" id="WP_109999468.1">
    <property type="nucleotide sequence ID" value="NZ_QGTZ01000005.1"/>
</dbReference>
<evidence type="ECO:0000256" key="2">
    <source>
        <dbReference type="RuleBase" id="RU003476"/>
    </source>
</evidence>
<evidence type="ECO:0000313" key="6">
    <source>
        <dbReference type="Proteomes" id="UP000247078"/>
    </source>
</evidence>
<dbReference type="SUPFAM" id="SSF55811">
    <property type="entry name" value="Nudix"/>
    <property type="match status" value="1"/>
</dbReference>
<dbReference type="InterPro" id="IPR020084">
    <property type="entry name" value="NUDIX_hydrolase_CS"/>
</dbReference>